<comment type="caution">
    <text evidence="2">The sequence shown here is derived from an EMBL/GenBank/DDBJ whole genome shotgun (WGS) entry which is preliminary data.</text>
</comment>
<dbReference type="SUPFAM" id="SSF56436">
    <property type="entry name" value="C-type lectin-like"/>
    <property type="match status" value="1"/>
</dbReference>
<gene>
    <name evidence="2" type="ORF">EZS26_001481</name>
</gene>
<proteinExistence type="predicted"/>
<dbReference type="AlphaFoldDB" id="A0A5M8P1V4"/>
<dbReference type="PANTHER" id="PTHR23150:SF19">
    <property type="entry name" value="FORMYLGLYCINE-GENERATING ENZYME"/>
    <property type="match status" value="1"/>
</dbReference>
<name>A0A5M8P1V4_9BACT</name>
<dbReference type="InterPro" id="IPR005532">
    <property type="entry name" value="SUMF_dom"/>
</dbReference>
<dbReference type="EC" id="2.7.11.1" evidence="2"/>
<organism evidence="2 3">
    <name type="scientific">Candidatus Ordinivivax streblomastigis</name>
    <dbReference type="NCBI Taxonomy" id="2540710"/>
    <lineage>
        <taxon>Bacteria</taxon>
        <taxon>Pseudomonadati</taxon>
        <taxon>Bacteroidota</taxon>
        <taxon>Bacteroidia</taxon>
        <taxon>Bacteroidales</taxon>
        <taxon>Candidatus Ordinivivax</taxon>
    </lineage>
</organism>
<feature type="domain" description="Sulfatase-modifying factor enzyme-like" evidence="1">
    <location>
        <begin position="50"/>
        <end position="194"/>
    </location>
</feature>
<dbReference type="InterPro" id="IPR051043">
    <property type="entry name" value="Sulfatase_Mod_Factor_Kinase"/>
</dbReference>
<keyword evidence="2" id="KW-0418">Kinase</keyword>
<dbReference type="EMBL" id="SNRX01000008">
    <property type="protein sequence ID" value="KAA6302368.1"/>
    <property type="molecule type" value="Genomic_DNA"/>
</dbReference>
<evidence type="ECO:0000313" key="2">
    <source>
        <dbReference type="EMBL" id="KAA6302368.1"/>
    </source>
</evidence>
<dbReference type="PANTHER" id="PTHR23150">
    <property type="entry name" value="SULFATASE MODIFYING FACTOR 1, 2"/>
    <property type="match status" value="1"/>
</dbReference>
<feature type="domain" description="Sulfatase-modifying factor enzyme-like" evidence="1">
    <location>
        <begin position="261"/>
        <end position="473"/>
    </location>
</feature>
<dbReference type="PROSITE" id="PS51257">
    <property type="entry name" value="PROKAR_LIPOPROTEIN"/>
    <property type="match status" value="1"/>
</dbReference>
<keyword evidence="2" id="KW-0808">Transferase</keyword>
<dbReference type="Proteomes" id="UP000324575">
    <property type="component" value="Unassembled WGS sequence"/>
</dbReference>
<dbReference type="InterPro" id="IPR042095">
    <property type="entry name" value="SUMF_sf"/>
</dbReference>
<sequence length="482" mass="55245">MKRMKIMKGIVGGGVLVGFVFFITSCGRPAGDGGELVGVGAQAWSEPNPHGMVLIKRGTFKMGPAENDTAWGLHQNVKSISIDNFWMDETEITNAEYRQFVYWVRDSLVRERLYDPNFGGNELFKITEDKDGNPIEPPMLDWKRPIPTEKRATEDELRAIHSVNYTNPVTGETKLDGNQVIYRYSYFDATAYALRRNQLDPEKRVRNTDLKSDPDEVILISKDTAYINDEGKIISETITRPLGSIWDFQNTYIINIYPDETAWVNDFNNAYNEPYTRLYFNHPGYDDFPVVGVSWEQARAFCAWRTEYLKRSLDNAHRNSVEPYRLPTEAEFEYAARSGKNDSAYPWKQNEPVGDKGCFLGNFKPGEGNYTEDGHLITSRVASYSPNEFGLYDMAGNVAEWTSTAYLESGPEIMNDINSQYYYNAAKEDPYAMKKKVVRGGSWKDVAHYIRSDIRSFEYQNEQRSYIGFRCVRTQVGAPKKR</sequence>
<reference evidence="2 3" key="1">
    <citation type="submission" date="2019-03" db="EMBL/GenBank/DDBJ databases">
        <title>Single cell metagenomics reveals metabolic interactions within the superorganism composed of flagellate Streblomastix strix and complex community of Bacteroidetes bacteria on its surface.</title>
        <authorList>
            <person name="Treitli S.C."/>
            <person name="Kolisko M."/>
            <person name="Husnik F."/>
            <person name="Keeling P."/>
            <person name="Hampl V."/>
        </authorList>
    </citation>
    <scope>NUCLEOTIDE SEQUENCE [LARGE SCALE GENOMIC DNA]</scope>
    <source>
        <strain evidence="2">St1</strain>
    </source>
</reference>
<accession>A0A5M8P1V4</accession>
<dbReference type="GO" id="GO:0120147">
    <property type="term" value="F:formylglycine-generating oxidase activity"/>
    <property type="evidence" value="ECO:0007669"/>
    <property type="project" value="TreeGrafter"/>
</dbReference>
<dbReference type="InterPro" id="IPR016187">
    <property type="entry name" value="CTDL_fold"/>
</dbReference>
<dbReference type="Pfam" id="PF03781">
    <property type="entry name" value="FGE-sulfatase"/>
    <property type="match status" value="2"/>
</dbReference>
<dbReference type="GO" id="GO:0004674">
    <property type="term" value="F:protein serine/threonine kinase activity"/>
    <property type="evidence" value="ECO:0007669"/>
    <property type="project" value="UniProtKB-EC"/>
</dbReference>
<dbReference type="Gene3D" id="3.90.1580.10">
    <property type="entry name" value="paralog of FGE (formylglycine-generating enzyme)"/>
    <property type="match status" value="2"/>
</dbReference>
<evidence type="ECO:0000313" key="3">
    <source>
        <dbReference type="Proteomes" id="UP000324575"/>
    </source>
</evidence>
<evidence type="ECO:0000259" key="1">
    <source>
        <dbReference type="Pfam" id="PF03781"/>
    </source>
</evidence>
<protein>
    <submittedName>
        <fullName evidence="2">Serine/threonine-protein kinase pkn1</fullName>
        <ecNumber evidence="2">2.7.11.1</ecNumber>
    </submittedName>
</protein>